<evidence type="ECO:0000313" key="2">
    <source>
        <dbReference type="EMBL" id="MBF6224244.1"/>
    </source>
</evidence>
<dbReference type="InterPro" id="IPR000073">
    <property type="entry name" value="AB_hydrolase_1"/>
</dbReference>
<dbReference type="SUPFAM" id="SSF53474">
    <property type="entry name" value="alpha/beta-Hydrolases"/>
    <property type="match status" value="1"/>
</dbReference>
<proteinExistence type="predicted"/>
<dbReference type="PANTHER" id="PTHR43798">
    <property type="entry name" value="MONOACYLGLYCEROL LIPASE"/>
    <property type="match status" value="1"/>
</dbReference>
<dbReference type="Gene3D" id="3.40.50.1820">
    <property type="entry name" value="alpha/beta hydrolase"/>
    <property type="match status" value="1"/>
</dbReference>
<dbReference type="Pfam" id="PF12697">
    <property type="entry name" value="Abhydrolase_6"/>
    <property type="match status" value="1"/>
</dbReference>
<dbReference type="InterPro" id="IPR029058">
    <property type="entry name" value="AB_hydrolase_fold"/>
</dbReference>
<reference evidence="2 3" key="1">
    <citation type="submission" date="2020-10" db="EMBL/GenBank/DDBJ databases">
        <title>Identification of Nocardia species via Next-generation sequencing and recognition of intraspecies genetic diversity.</title>
        <authorList>
            <person name="Li P."/>
            <person name="Li P."/>
            <person name="Lu B."/>
        </authorList>
    </citation>
    <scope>NUCLEOTIDE SEQUENCE [LARGE SCALE GENOMIC DNA]</scope>
    <source>
        <strain evidence="2 3">N-11</strain>
    </source>
</reference>
<accession>A0ABS0C1J1</accession>
<name>A0ABS0C1J1_9NOCA</name>
<feature type="domain" description="AB hydrolase-1" evidence="1">
    <location>
        <begin position="1"/>
        <end position="224"/>
    </location>
</feature>
<dbReference type="EMBL" id="JADLRE010000002">
    <property type="protein sequence ID" value="MBF6224244.1"/>
    <property type="molecule type" value="Genomic_DNA"/>
</dbReference>
<gene>
    <name evidence="2" type="ORF">IU470_03805</name>
</gene>
<evidence type="ECO:0000259" key="1">
    <source>
        <dbReference type="Pfam" id="PF12697"/>
    </source>
</evidence>
<keyword evidence="3" id="KW-1185">Reference proteome</keyword>
<keyword evidence="2" id="KW-0378">Hydrolase</keyword>
<protein>
    <submittedName>
        <fullName evidence="2">Alpha/beta hydrolase</fullName>
    </submittedName>
</protein>
<dbReference type="RefSeq" id="WP_195031602.1">
    <property type="nucleotide sequence ID" value="NZ_JADLRE010000002.1"/>
</dbReference>
<sequence>MVLVHGTLDECGSFRRVLDELPAWDTTTYDRRGWGASAALTPGNLEQNVADLLAILPTGEQSLLVGHSYGATVALTLGGRYPERVRAVVAYEPPLPWLPWWPDRAPWEVLVLDRGLSPADAAEAVVREVLGDAGWERLPQRLRDKRRSEGESLVAEMRMLCDDEPSFDPLAFQCPVLTAAGTESLPHHRHTAAKLAELVPLGDYRELAGAGHPGHISHPAEFAALVDTVDQRDRRAEPFS</sequence>
<organism evidence="2 3">
    <name type="scientific">Nocardia abscessus</name>
    <dbReference type="NCBI Taxonomy" id="120957"/>
    <lineage>
        <taxon>Bacteria</taxon>
        <taxon>Bacillati</taxon>
        <taxon>Actinomycetota</taxon>
        <taxon>Actinomycetes</taxon>
        <taxon>Mycobacteriales</taxon>
        <taxon>Nocardiaceae</taxon>
        <taxon>Nocardia</taxon>
    </lineage>
</organism>
<evidence type="ECO:0000313" key="3">
    <source>
        <dbReference type="Proteomes" id="UP000807309"/>
    </source>
</evidence>
<dbReference type="Proteomes" id="UP000807309">
    <property type="component" value="Unassembled WGS sequence"/>
</dbReference>
<dbReference type="GO" id="GO:0016787">
    <property type="term" value="F:hydrolase activity"/>
    <property type="evidence" value="ECO:0007669"/>
    <property type="project" value="UniProtKB-KW"/>
</dbReference>
<comment type="caution">
    <text evidence="2">The sequence shown here is derived from an EMBL/GenBank/DDBJ whole genome shotgun (WGS) entry which is preliminary data.</text>
</comment>
<dbReference type="InterPro" id="IPR050266">
    <property type="entry name" value="AB_hydrolase_sf"/>
</dbReference>